<name>A0A386H5H0_9CLOT</name>
<dbReference type="Proteomes" id="UP000266301">
    <property type="component" value="Chromosome"/>
</dbReference>
<dbReference type="KEGG" id="cfer:D4Z93_09830"/>
<evidence type="ECO:0000313" key="4">
    <source>
        <dbReference type="EMBL" id="AYD40808.1"/>
    </source>
</evidence>
<gene>
    <name evidence="4" type="ORF">D4Z93_09830</name>
</gene>
<evidence type="ECO:0000256" key="1">
    <source>
        <dbReference type="PIRSR" id="PIRSR640198-2"/>
    </source>
</evidence>
<feature type="binding site" evidence="1">
    <location>
        <begin position="174"/>
        <end position="181"/>
    </location>
    <ligand>
        <name>ATP</name>
        <dbReference type="ChEBI" id="CHEBI:30616"/>
    </ligand>
</feature>
<keyword evidence="5" id="KW-1185">Reference proteome</keyword>
<reference evidence="4 5" key="1">
    <citation type="journal article" date="2019" name="Int. J. Syst. Evol. Microbiol.">
        <title>Clostridium fermenticellae sp. nov., isolated from the mud in a fermentation cellar for the production of the Chinese liquor, baijiu.</title>
        <authorList>
            <person name="Xu P.X."/>
            <person name="Chai L.J."/>
            <person name="Qiu T."/>
            <person name="Zhang X.J."/>
            <person name="Lu Z.M."/>
            <person name="Xiao C."/>
            <person name="Wang S.T."/>
            <person name="Shen C.H."/>
            <person name="Shi J.S."/>
            <person name="Xu Z.H."/>
        </authorList>
    </citation>
    <scope>NUCLEOTIDE SEQUENCE [LARGE SCALE GENOMIC DNA]</scope>
    <source>
        <strain evidence="4 5">JN500901</strain>
    </source>
</reference>
<dbReference type="InterPro" id="IPR036597">
    <property type="entry name" value="Fido-like_dom_sf"/>
</dbReference>
<evidence type="ECO:0000256" key="2">
    <source>
        <dbReference type="PIRSR" id="PIRSR640198-3"/>
    </source>
</evidence>
<keyword evidence="1" id="KW-0547">Nucleotide-binding</keyword>
<dbReference type="SUPFAM" id="SSF140931">
    <property type="entry name" value="Fic-like"/>
    <property type="match status" value="1"/>
</dbReference>
<evidence type="ECO:0000313" key="5">
    <source>
        <dbReference type="Proteomes" id="UP000266301"/>
    </source>
</evidence>
<organism evidence="4 5">
    <name type="scientific">Clostridium fermenticellae</name>
    <dbReference type="NCBI Taxonomy" id="2068654"/>
    <lineage>
        <taxon>Bacteria</taxon>
        <taxon>Bacillati</taxon>
        <taxon>Bacillota</taxon>
        <taxon>Clostridia</taxon>
        <taxon>Eubacteriales</taxon>
        <taxon>Clostridiaceae</taxon>
        <taxon>Clostridium</taxon>
    </lineage>
</organism>
<dbReference type="AlphaFoldDB" id="A0A386H5H0"/>
<accession>A0A386H5H0</accession>
<evidence type="ECO:0000259" key="3">
    <source>
        <dbReference type="PROSITE" id="PS51459"/>
    </source>
</evidence>
<dbReference type="Gene3D" id="1.10.3290.10">
    <property type="entry name" value="Fido-like domain"/>
    <property type="match status" value="1"/>
</dbReference>
<feature type="domain" description="Fido" evidence="3">
    <location>
        <begin position="90"/>
        <end position="228"/>
    </location>
</feature>
<dbReference type="GO" id="GO:0005524">
    <property type="term" value="F:ATP binding"/>
    <property type="evidence" value="ECO:0007669"/>
    <property type="project" value="UniProtKB-KW"/>
</dbReference>
<proteinExistence type="predicted"/>
<dbReference type="OrthoDB" id="9807853at2"/>
<dbReference type="PANTHER" id="PTHR13504:SF38">
    <property type="entry name" value="FIDO DOMAIN-CONTAINING PROTEIN"/>
    <property type="match status" value="1"/>
</dbReference>
<sequence>MLFSRNKSYGDIVPALDTKKLIFLVKKLLPDVVFNMASLEGNPFTYPEVETLLDGITIGGHKVSDEQQIFNIRNAWNYLFDLIYKNDTYIDVSSLYTIFNKFNEIVAKDEALISGAFRNGQVRIGGTDFIPPKAEELESIFKNELPQLIERCKSKTELAFEIFLWGALNQFYYDGNKRTSRLVSNMILISNGQGIFNIKAKNRLQFNILMVEFYNTREANNIFEFLYSNCLERY</sequence>
<dbReference type="RefSeq" id="WP_119973139.1">
    <property type="nucleotide sequence ID" value="NZ_CP032416.1"/>
</dbReference>
<protein>
    <submittedName>
        <fullName evidence="4">Filamentation induced by cAMP protein fic</fullName>
    </submittedName>
</protein>
<dbReference type="InterPro" id="IPR040198">
    <property type="entry name" value="Fido_containing"/>
</dbReference>
<dbReference type="PROSITE" id="PS51459">
    <property type="entry name" value="FIDO"/>
    <property type="match status" value="1"/>
</dbReference>
<dbReference type="PANTHER" id="PTHR13504">
    <property type="entry name" value="FIDO DOMAIN-CONTAINING PROTEIN DDB_G0283145"/>
    <property type="match status" value="1"/>
</dbReference>
<dbReference type="InterPro" id="IPR003812">
    <property type="entry name" value="Fido"/>
</dbReference>
<keyword evidence="1" id="KW-0067">ATP-binding</keyword>
<feature type="site" description="Important for autoinhibition of adenylyltransferase activity" evidence="2">
    <location>
        <position position="40"/>
    </location>
</feature>
<dbReference type="EMBL" id="CP032416">
    <property type="protein sequence ID" value="AYD40808.1"/>
    <property type="molecule type" value="Genomic_DNA"/>
</dbReference>